<dbReference type="SUPFAM" id="SSF49265">
    <property type="entry name" value="Fibronectin type III"/>
    <property type="match status" value="1"/>
</dbReference>
<feature type="domain" description="Fibronectin type-III" evidence="3">
    <location>
        <begin position="46"/>
        <end position="141"/>
    </location>
</feature>
<keyword evidence="2" id="KW-0624">Polysaccharide degradation</keyword>
<sequence>MTGQGSAVSRRGSTAVLVALLTLVAGLLSVPGSASAVTLGVPTGLSPDSSSGAPAATKAQTDLLLSWAPVSGATGYEVQVSDDEGFDPDVLGQTTTTTSWALPATVPAGDYVWRVRATAAGAAGDWSTTAAFTRSWETAPGGVQVLGSEDVPTVRWDALPGASFYEVEFSNSPYTDEPAQQGLEDTDRYTCFTQHPYLAPYGVATGKEALPGDEQTCVFGSAAHDPRLDQLTKDLAACDATYQAAIGGLTNPTQSALDGVASARATCYAKAQDTFANTNPLTSKLFFPQVDSQGQPVAWYVRVRGRNGTPSQVTTPFAAAAVTCTGVWHTADGKQDSTANPPTVTVPIPSTVPTYVAAPECSSWSTPVPFGITVHAVTADITTAVTAATVQPAVAGRVSSTPLFTWAAVPGAAKYRVYVGRTRDLRSSDHVWETETTSLMPYGTLPDSARTYWGVQACGWRSCGPITPLSFVKRAATPVAALASTVTATDADVVWRTQSDAARSGADLVPSTDSDARAYQVQVDVQGTTWAKPPVDVTVDAARLPGDGPEVSRATLPLAGLADGTYLWRVRAVDESGFAYPWSYGTPFLRDVTAPTAKLLTSTGFQQGAPLQVAFSEPVSTGTLAVTSGGAPVAGTLSGRGTATWSFTPKGGWVTGQAYAVSVMGVTDPGGNSAAPLSAVLRASTVADASLSASAPTTRTGRWTGRSASDAIGRSYLWTTTTAGRISTQVSGSSVRVYLCRSPHSGTARISVDRKIVADLDLYRSFSGCGLVWQRKVASGTHQVAVTATGRKDPRSRGTVVGVDAIATS</sequence>
<proteinExistence type="predicted"/>
<comment type="caution">
    <text evidence="4">The sequence shown here is derived from an EMBL/GenBank/DDBJ whole genome shotgun (WGS) entry which is preliminary data.</text>
</comment>
<keyword evidence="2" id="KW-0119">Carbohydrate metabolism</keyword>
<keyword evidence="1" id="KW-0378">Hydrolase</keyword>
<accession>A0A4Q7NQS7</accession>
<dbReference type="OrthoDB" id="5485729at2"/>
<protein>
    <recommendedName>
        <fullName evidence="3">Fibronectin type-III domain-containing protein</fullName>
    </recommendedName>
</protein>
<dbReference type="PROSITE" id="PS50853">
    <property type="entry name" value="FN3"/>
    <property type="match status" value="1"/>
</dbReference>
<gene>
    <name evidence="4" type="ORF">EV189_1170</name>
</gene>
<keyword evidence="5" id="KW-1185">Reference proteome</keyword>
<dbReference type="AlphaFoldDB" id="A0A4Q7NQS7"/>
<dbReference type="Gene3D" id="2.60.40.10">
    <property type="entry name" value="Immunoglobulins"/>
    <property type="match status" value="3"/>
</dbReference>
<dbReference type="Proteomes" id="UP000293638">
    <property type="component" value="Unassembled WGS sequence"/>
</dbReference>
<dbReference type="EMBL" id="SGXD01000002">
    <property type="protein sequence ID" value="RZS89407.1"/>
    <property type="molecule type" value="Genomic_DNA"/>
</dbReference>
<reference evidence="4 5" key="1">
    <citation type="submission" date="2019-02" db="EMBL/GenBank/DDBJ databases">
        <title>Genomic Encyclopedia of Type Strains, Phase IV (KMG-IV): sequencing the most valuable type-strain genomes for metagenomic binning, comparative biology and taxonomic classification.</title>
        <authorList>
            <person name="Goeker M."/>
        </authorList>
    </citation>
    <scope>NUCLEOTIDE SEQUENCE [LARGE SCALE GENOMIC DNA]</scope>
    <source>
        <strain evidence="4 5">DSM 45622</strain>
    </source>
</reference>
<dbReference type="InterPro" id="IPR003961">
    <property type="entry name" value="FN3_dom"/>
</dbReference>
<dbReference type="Gene3D" id="2.60.120.260">
    <property type="entry name" value="Galactose-binding domain-like"/>
    <property type="match status" value="1"/>
</dbReference>
<evidence type="ECO:0000256" key="2">
    <source>
        <dbReference type="ARBA" id="ARBA00023326"/>
    </source>
</evidence>
<name>A0A4Q7NQS7_9ACTN</name>
<evidence type="ECO:0000256" key="1">
    <source>
        <dbReference type="ARBA" id="ARBA00023295"/>
    </source>
</evidence>
<evidence type="ECO:0000313" key="5">
    <source>
        <dbReference type="Proteomes" id="UP000293638"/>
    </source>
</evidence>
<organism evidence="4 5">
    <name type="scientific">Motilibacter rhizosphaerae</name>
    <dbReference type="NCBI Taxonomy" id="598652"/>
    <lineage>
        <taxon>Bacteria</taxon>
        <taxon>Bacillati</taxon>
        <taxon>Actinomycetota</taxon>
        <taxon>Actinomycetes</taxon>
        <taxon>Motilibacterales</taxon>
        <taxon>Motilibacteraceae</taxon>
        <taxon>Motilibacter</taxon>
    </lineage>
</organism>
<evidence type="ECO:0000259" key="3">
    <source>
        <dbReference type="PROSITE" id="PS50853"/>
    </source>
</evidence>
<dbReference type="GO" id="GO:0000272">
    <property type="term" value="P:polysaccharide catabolic process"/>
    <property type="evidence" value="ECO:0007669"/>
    <property type="project" value="UniProtKB-KW"/>
</dbReference>
<evidence type="ECO:0000313" key="4">
    <source>
        <dbReference type="EMBL" id="RZS89407.1"/>
    </source>
</evidence>
<keyword evidence="1" id="KW-0326">Glycosidase</keyword>
<dbReference type="InterPro" id="IPR036116">
    <property type="entry name" value="FN3_sf"/>
</dbReference>
<dbReference type="RefSeq" id="WP_130492024.1">
    <property type="nucleotide sequence ID" value="NZ_SGXD01000002.1"/>
</dbReference>
<dbReference type="InterPro" id="IPR013783">
    <property type="entry name" value="Ig-like_fold"/>
</dbReference>
<dbReference type="GO" id="GO:0016798">
    <property type="term" value="F:hydrolase activity, acting on glycosyl bonds"/>
    <property type="evidence" value="ECO:0007669"/>
    <property type="project" value="UniProtKB-KW"/>
</dbReference>